<reference evidence="2 3" key="1">
    <citation type="submission" date="2016-08" db="EMBL/GenBank/DDBJ databases">
        <authorList>
            <person name="Seilhamer J.J."/>
        </authorList>
    </citation>
    <scope>NUCLEOTIDE SEQUENCE [LARGE SCALE GENOMIC DNA]</scope>
    <source>
        <strain evidence="2 3">VC14762</strain>
    </source>
</reference>
<dbReference type="OrthoDB" id="9009436at2"/>
<dbReference type="EMBL" id="MUTJ01000043">
    <property type="protein sequence ID" value="ONU86694.1"/>
    <property type="molecule type" value="Genomic_DNA"/>
</dbReference>
<feature type="compositionally biased region" description="Polar residues" evidence="1">
    <location>
        <begin position="53"/>
        <end position="66"/>
    </location>
</feature>
<organism evidence="2 3">
    <name type="scientific">Burkholderia cenocepacia</name>
    <dbReference type="NCBI Taxonomy" id="95486"/>
    <lineage>
        <taxon>Bacteria</taxon>
        <taxon>Pseudomonadati</taxon>
        <taxon>Pseudomonadota</taxon>
        <taxon>Betaproteobacteria</taxon>
        <taxon>Burkholderiales</taxon>
        <taxon>Burkholderiaceae</taxon>
        <taxon>Burkholderia</taxon>
        <taxon>Burkholderia cepacia complex</taxon>
    </lineage>
</organism>
<gene>
    <name evidence="2" type="ORF">A8E72_13405</name>
</gene>
<sequence length="77" mass="8813">MTLRYETAETVLIHLHLNRFNNLSISGTSFSDKELPRLKPVVEPSSLEMARQLQSSPRTTQHNAVHNTFLMRGRNGH</sequence>
<proteinExistence type="predicted"/>
<feature type="region of interest" description="Disordered" evidence="1">
    <location>
        <begin position="53"/>
        <end position="77"/>
    </location>
</feature>
<comment type="caution">
    <text evidence="2">The sequence shown here is derived from an EMBL/GenBank/DDBJ whole genome shotgun (WGS) entry which is preliminary data.</text>
</comment>
<dbReference type="Proteomes" id="UP000188543">
    <property type="component" value="Unassembled WGS sequence"/>
</dbReference>
<protein>
    <submittedName>
        <fullName evidence="2">Uncharacterized protein</fullName>
    </submittedName>
</protein>
<name>A0A1V2W4W8_9BURK</name>
<evidence type="ECO:0000313" key="2">
    <source>
        <dbReference type="EMBL" id="ONU86694.1"/>
    </source>
</evidence>
<evidence type="ECO:0000256" key="1">
    <source>
        <dbReference type="SAM" id="MobiDB-lite"/>
    </source>
</evidence>
<dbReference type="AlphaFoldDB" id="A0A1V2W4W8"/>
<evidence type="ECO:0000313" key="3">
    <source>
        <dbReference type="Proteomes" id="UP000188543"/>
    </source>
</evidence>
<accession>A0A1V2W4W8</accession>